<feature type="chain" id="PRO_5043808299" description="Chitin-binding type-2 domain-containing protein" evidence="1">
    <location>
        <begin position="24"/>
        <end position="277"/>
    </location>
</feature>
<dbReference type="GO" id="GO:0005576">
    <property type="term" value="C:extracellular region"/>
    <property type="evidence" value="ECO:0007669"/>
    <property type="project" value="InterPro"/>
</dbReference>
<organism evidence="3 4">
    <name type="scientific">Meganyctiphanes norvegica</name>
    <name type="common">Northern krill</name>
    <name type="synonym">Thysanopoda norvegica</name>
    <dbReference type="NCBI Taxonomy" id="48144"/>
    <lineage>
        <taxon>Eukaryota</taxon>
        <taxon>Metazoa</taxon>
        <taxon>Ecdysozoa</taxon>
        <taxon>Arthropoda</taxon>
        <taxon>Crustacea</taxon>
        <taxon>Multicrustacea</taxon>
        <taxon>Malacostraca</taxon>
        <taxon>Eumalacostraca</taxon>
        <taxon>Eucarida</taxon>
        <taxon>Euphausiacea</taxon>
        <taxon>Euphausiidae</taxon>
        <taxon>Meganyctiphanes</taxon>
    </lineage>
</organism>
<dbReference type="SUPFAM" id="SSF57625">
    <property type="entry name" value="Invertebrate chitin-binding proteins"/>
    <property type="match status" value="2"/>
</dbReference>
<evidence type="ECO:0000259" key="2">
    <source>
        <dbReference type="PROSITE" id="PS50940"/>
    </source>
</evidence>
<feature type="signal peptide" evidence="1">
    <location>
        <begin position="1"/>
        <end position="23"/>
    </location>
</feature>
<dbReference type="InterPro" id="IPR002557">
    <property type="entry name" value="Chitin-bd_dom"/>
</dbReference>
<dbReference type="AlphaFoldDB" id="A0AAV2SWQ9"/>
<reference evidence="3 4" key="1">
    <citation type="submission" date="2024-05" db="EMBL/GenBank/DDBJ databases">
        <authorList>
            <person name="Wallberg A."/>
        </authorList>
    </citation>
    <scope>NUCLEOTIDE SEQUENCE [LARGE SCALE GENOMIC DNA]</scope>
</reference>
<keyword evidence="1" id="KW-0732">Signal</keyword>
<dbReference type="EMBL" id="CAXKWB010161108">
    <property type="protein sequence ID" value="CAL4249925.1"/>
    <property type="molecule type" value="Genomic_DNA"/>
</dbReference>
<comment type="caution">
    <text evidence="3">The sequence shown here is derived from an EMBL/GenBank/DDBJ whole genome shotgun (WGS) entry which is preliminary data.</text>
</comment>
<evidence type="ECO:0000313" key="4">
    <source>
        <dbReference type="Proteomes" id="UP001497623"/>
    </source>
</evidence>
<dbReference type="Gene3D" id="2.170.140.10">
    <property type="entry name" value="Chitin binding domain"/>
    <property type="match status" value="1"/>
</dbReference>
<evidence type="ECO:0000313" key="3">
    <source>
        <dbReference type="EMBL" id="CAL4249925.1"/>
    </source>
</evidence>
<keyword evidence="4" id="KW-1185">Reference proteome</keyword>
<dbReference type="GO" id="GO:0008061">
    <property type="term" value="F:chitin binding"/>
    <property type="evidence" value="ECO:0007669"/>
    <property type="project" value="InterPro"/>
</dbReference>
<sequence length="277" mass="30397">MASSSSVLQCLVTLTCLVLVTQTAVPQSYRSIKTILLNRASESKLPEQCLPSCEGHTADHVRDPSRCDQYWICLPNGTLYEQPHVCPAGWIVNIDKLVCEPEIEGSEQCNIPDPECDPSIPKVCFHKDTCPDRDEGIFPYADEDDCSVYHACHFADVDIKCDPATPYFNGQECVDDANQCCKCQAVCDLDWTFIPDPFDCHSYYLCQDLNGSIAGGKPYIATDEEKFTCPEGEAFDASTGLCSKSAEPCDTKCGGNSFTSAYTTSATTMIFTPIVSH</sequence>
<proteinExistence type="predicted"/>
<dbReference type="Pfam" id="PF01607">
    <property type="entry name" value="CBM_14"/>
    <property type="match status" value="1"/>
</dbReference>
<name>A0AAV2SWQ9_MEGNR</name>
<dbReference type="InterPro" id="IPR036508">
    <property type="entry name" value="Chitin-bd_dom_sf"/>
</dbReference>
<feature type="domain" description="Chitin-binding type-2" evidence="2">
    <location>
        <begin position="50"/>
        <end position="111"/>
    </location>
</feature>
<dbReference type="PROSITE" id="PS50940">
    <property type="entry name" value="CHIT_BIND_II"/>
    <property type="match status" value="2"/>
</dbReference>
<gene>
    <name evidence="3" type="ORF">MNOR_LOCUS41618</name>
</gene>
<accession>A0AAV2SWQ9</accession>
<protein>
    <recommendedName>
        <fullName evidence="2">Chitin-binding type-2 domain-containing protein</fullName>
    </recommendedName>
</protein>
<evidence type="ECO:0000256" key="1">
    <source>
        <dbReference type="SAM" id="SignalP"/>
    </source>
</evidence>
<dbReference type="Proteomes" id="UP001497623">
    <property type="component" value="Unassembled WGS sequence"/>
</dbReference>
<feature type="domain" description="Chitin-binding type-2" evidence="2">
    <location>
        <begin position="184"/>
        <end position="251"/>
    </location>
</feature>
<dbReference type="SMART" id="SM00494">
    <property type="entry name" value="ChtBD2"/>
    <property type="match status" value="2"/>
</dbReference>